<dbReference type="EnsemblMetazoa" id="CLYHEMT014688.2">
    <property type="protein sequence ID" value="CLYHEMP014688.2"/>
    <property type="gene ID" value="CLYHEMG014688"/>
</dbReference>
<evidence type="ECO:0008006" key="5">
    <source>
        <dbReference type="Google" id="ProtNLM"/>
    </source>
</evidence>
<keyword evidence="4" id="KW-1185">Reference proteome</keyword>
<evidence type="ECO:0000256" key="2">
    <source>
        <dbReference type="SAM" id="SignalP"/>
    </source>
</evidence>
<evidence type="ECO:0000313" key="4">
    <source>
        <dbReference type="Proteomes" id="UP000594262"/>
    </source>
</evidence>
<evidence type="ECO:0000256" key="1">
    <source>
        <dbReference type="SAM" id="MobiDB-lite"/>
    </source>
</evidence>
<sequence>MKGFLTILFIGCFQALVTGRHHHPKHHALQKRSVLRALKTPVMTLVDDVAKESVPGDHDKKLRILSQSGEMYPEHRDVVSKRKTIPNLTISKNKRPIDVTDDKKFKISGKDESDDTSEADDDKNTDSDDQGDDDSGSGADDNNDDQSDDDNQSEDDDSASDNETDKKPANKRQCRKRCRMPLTFHQCAFPRCTQKLGTIKDLCFFLCKHQKEKCERVCD</sequence>
<dbReference type="RefSeq" id="XP_066916062.1">
    <property type="nucleotide sequence ID" value="XM_067059961.1"/>
</dbReference>
<dbReference type="OrthoDB" id="1926212at2759"/>
<accession>A0A7M5WXV4</accession>
<proteinExistence type="predicted"/>
<dbReference type="AlphaFoldDB" id="A0A7M5WXV4"/>
<dbReference type="RefSeq" id="XP_066916061.1">
    <property type="nucleotide sequence ID" value="XM_067059960.1"/>
</dbReference>
<dbReference type="GeneID" id="136803237"/>
<organism evidence="3 4">
    <name type="scientific">Clytia hemisphaerica</name>
    <dbReference type="NCBI Taxonomy" id="252671"/>
    <lineage>
        <taxon>Eukaryota</taxon>
        <taxon>Metazoa</taxon>
        <taxon>Cnidaria</taxon>
        <taxon>Hydrozoa</taxon>
        <taxon>Hydroidolina</taxon>
        <taxon>Leptothecata</taxon>
        <taxon>Obeliida</taxon>
        <taxon>Clytiidae</taxon>
        <taxon>Clytia</taxon>
    </lineage>
</organism>
<feature type="compositionally biased region" description="Acidic residues" evidence="1">
    <location>
        <begin position="112"/>
        <end position="162"/>
    </location>
</feature>
<protein>
    <recommendedName>
        <fullName evidence="5">Cnidarian restricted protein</fullName>
    </recommendedName>
</protein>
<dbReference type="Proteomes" id="UP000594262">
    <property type="component" value="Unplaced"/>
</dbReference>
<feature type="signal peptide" evidence="2">
    <location>
        <begin position="1"/>
        <end position="19"/>
    </location>
</feature>
<reference evidence="3" key="1">
    <citation type="submission" date="2021-01" db="UniProtKB">
        <authorList>
            <consortium name="EnsemblMetazoa"/>
        </authorList>
    </citation>
    <scope>IDENTIFICATION</scope>
</reference>
<dbReference type="EnsemblMetazoa" id="CLYHEMT014688.3">
    <property type="protein sequence ID" value="CLYHEMP014688.3"/>
    <property type="gene ID" value="CLYHEMG014688"/>
</dbReference>
<keyword evidence="2" id="KW-0732">Signal</keyword>
<feature type="chain" id="PRO_5033914528" description="Cnidarian restricted protein" evidence="2">
    <location>
        <begin position="20"/>
        <end position="219"/>
    </location>
</feature>
<name>A0A7M5WXV4_9CNID</name>
<feature type="region of interest" description="Disordered" evidence="1">
    <location>
        <begin position="103"/>
        <end position="172"/>
    </location>
</feature>
<evidence type="ECO:0000313" key="3">
    <source>
        <dbReference type="EnsemblMetazoa" id="CLYHEMP014688.3"/>
    </source>
</evidence>